<sequence length="293" mass="32404">MTDPLKGCLPPDPNPTNPLQAMPPLSCDAHCHVFGPASRFPYAPDRSYTPPDAPYEHLEALHDFLGFDRGVIVQASCHGTDNTAMLDAIARSNGRYKGVAIVDDGIDEAGLSTLDAGGVRAVRFNFVQHLGGRPDMKVFWRVLDRVAEMGWHVVLHLDAQDIVELQDVLAKIRVPFVIDHMGRVQAAKGVDQEPFRLLLALMRDNPLAWVKVCGAERVSVGKKPFDDAIPFAQALIEAAPERVLWGTDFPHPNISKDMPNDGGLVDLMFRFCPDEALRHRLLVANPARLYDFT</sequence>
<dbReference type="SUPFAM" id="SSF51556">
    <property type="entry name" value="Metallo-dependent hydrolases"/>
    <property type="match status" value="1"/>
</dbReference>
<dbReference type="RefSeq" id="WP_045827484.1">
    <property type="nucleotide sequence ID" value="NZ_JZRB01000001.1"/>
</dbReference>
<dbReference type="PANTHER" id="PTHR35563:SF2">
    <property type="entry name" value="BARREL METAL-DEPENDENT HYDROLASE, PUTATIVE (AFU_ORTHOLOGUE AFUA_1G16240)-RELATED"/>
    <property type="match status" value="1"/>
</dbReference>
<dbReference type="Pfam" id="PF04909">
    <property type="entry name" value="Amidohydro_2"/>
    <property type="match status" value="1"/>
</dbReference>
<feature type="domain" description="Amidohydrolase-related" evidence="2">
    <location>
        <begin position="27"/>
        <end position="292"/>
    </location>
</feature>
<dbReference type="InterPro" id="IPR032466">
    <property type="entry name" value="Metal_Hydrolase"/>
</dbReference>
<evidence type="ECO:0000313" key="4">
    <source>
        <dbReference type="Proteomes" id="UP000033651"/>
    </source>
</evidence>
<keyword evidence="4" id="KW-1185">Reference proteome</keyword>
<dbReference type="GO" id="GO:0016787">
    <property type="term" value="F:hydrolase activity"/>
    <property type="evidence" value="ECO:0007669"/>
    <property type="project" value="UniProtKB-KW"/>
</dbReference>
<dbReference type="InterPro" id="IPR052358">
    <property type="entry name" value="Aro_Compnd_Degr_Hydrolases"/>
</dbReference>
<dbReference type="AlphaFoldDB" id="A0A0F3L1H4"/>
<evidence type="ECO:0000313" key="3">
    <source>
        <dbReference type="EMBL" id="KJV37246.1"/>
    </source>
</evidence>
<dbReference type="PATRIC" id="fig|345309.4.peg.2"/>
<dbReference type="EMBL" id="JZRB01000001">
    <property type="protein sequence ID" value="KJV37246.1"/>
    <property type="molecule type" value="Genomic_DNA"/>
</dbReference>
<dbReference type="PANTHER" id="PTHR35563">
    <property type="entry name" value="BARREL METAL-DEPENDENT HYDROLASE, PUTATIVE (AFU_ORTHOLOGUE AFUA_1G16240)-RELATED"/>
    <property type="match status" value="1"/>
</dbReference>
<comment type="caution">
    <text evidence="3">The sequence shown here is derived from an EMBL/GenBank/DDBJ whole genome shotgun (WGS) entry which is preliminary data.</text>
</comment>
<reference evidence="3 4" key="1">
    <citation type="submission" date="2015-03" db="EMBL/GenBank/DDBJ databases">
        <title>Draft genome sequence of Luteibacter yeojuensis strain SU11.</title>
        <authorList>
            <person name="Sulaiman J."/>
            <person name="Priya K."/>
            <person name="Chan K.-G."/>
        </authorList>
    </citation>
    <scope>NUCLEOTIDE SEQUENCE [LARGE SCALE GENOMIC DNA]</scope>
    <source>
        <strain evidence="3 4">SU11</strain>
    </source>
</reference>
<protein>
    <submittedName>
        <fullName evidence="3">2-pyrone-4,6-dicarboxylate hydrolase</fullName>
    </submittedName>
</protein>
<feature type="region of interest" description="Disordered" evidence="1">
    <location>
        <begin position="1"/>
        <end position="20"/>
    </location>
</feature>
<gene>
    <name evidence="3" type="ORF">VI08_00010</name>
</gene>
<proteinExistence type="predicted"/>
<organism evidence="3 4">
    <name type="scientific">Luteibacter yeojuensis</name>
    <dbReference type="NCBI Taxonomy" id="345309"/>
    <lineage>
        <taxon>Bacteria</taxon>
        <taxon>Pseudomonadati</taxon>
        <taxon>Pseudomonadota</taxon>
        <taxon>Gammaproteobacteria</taxon>
        <taxon>Lysobacterales</taxon>
        <taxon>Rhodanobacteraceae</taxon>
        <taxon>Luteibacter</taxon>
    </lineage>
</organism>
<dbReference type="Gene3D" id="3.20.20.140">
    <property type="entry name" value="Metal-dependent hydrolases"/>
    <property type="match status" value="1"/>
</dbReference>
<accession>A0A0F3L1H4</accession>
<dbReference type="Proteomes" id="UP000033651">
    <property type="component" value="Unassembled WGS sequence"/>
</dbReference>
<name>A0A0F3L1H4_9GAMM</name>
<dbReference type="InterPro" id="IPR006680">
    <property type="entry name" value="Amidohydro-rel"/>
</dbReference>
<evidence type="ECO:0000256" key="1">
    <source>
        <dbReference type="SAM" id="MobiDB-lite"/>
    </source>
</evidence>
<evidence type="ECO:0000259" key="2">
    <source>
        <dbReference type="Pfam" id="PF04909"/>
    </source>
</evidence>
<keyword evidence="3" id="KW-0378">Hydrolase</keyword>
<dbReference type="OrthoDB" id="9787654at2"/>